<dbReference type="InterPro" id="IPR040980">
    <property type="entry name" value="SWI2_SNF2"/>
</dbReference>
<proteinExistence type="inferred from homology"/>
<comment type="catalytic activity">
    <reaction evidence="1 10">
        <text>Endonucleolytic cleavage of DNA to give random double-stranded fragments with terminal 5'-phosphates, ATP is simultaneously hydrolyzed.</text>
        <dbReference type="EC" id="3.1.21.3"/>
    </reaction>
</comment>
<keyword evidence="9 10" id="KW-0238">DNA-binding</keyword>
<keyword evidence="6" id="KW-0255">Endonuclease</keyword>
<evidence type="ECO:0000256" key="5">
    <source>
        <dbReference type="ARBA" id="ARBA00022747"/>
    </source>
</evidence>
<reference evidence="13 14" key="1">
    <citation type="submission" date="2015-09" db="EMBL/GenBank/DDBJ databases">
        <title>Identification and resolution of microdiversity through metagenomic sequencing of parallel consortia.</title>
        <authorList>
            <person name="Nelson W.C."/>
            <person name="Romine M.F."/>
            <person name="Lindemann S.R."/>
        </authorList>
    </citation>
    <scope>NUCLEOTIDE SEQUENCE [LARGE SCALE GENOMIC DNA]</scope>
    <source>
        <strain evidence="13">HL-91</strain>
    </source>
</reference>
<dbReference type="Proteomes" id="UP000182045">
    <property type="component" value="Unassembled WGS sequence"/>
</dbReference>
<dbReference type="EMBL" id="FBYC01000004">
    <property type="protein sequence ID" value="CUX80027.1"/>
    <property type="molecule type" value="Genomic_DNA"/>
</dbReference>
<dbReference type="EC" id="3.1.21.3" evidence="10"/>
<comment type="caution">
    <text evidence="13">The sequence shown here is derived from an EMBL/GenBank/DDBJ whole genome shotgun (WGS) entry which is preliminary data.</text>
</comment>
<accession>A0A0P7WKM5</accession>
<gene>
    <name evidence="12" type="ORF">Ga0058931_0732</name>
    <name evidence="13" type="ORF">HLUCCA05_14475</name>
</gene>
<organism evidence="13 14">
    <name type="scientific">Roseibaca calidilacus</name>
    <dbReference type="NCBI Taxonomy" id="1666912"/>
    <lineage>
        <taxon>Bacteria</taxon>
        <taxon>Pseudomonadati</taxon>
        <taxon>Pseudomonadota</taxon>
        <taxon>Alphaproteobacteria</taxon>
        <taxon>Rhodobacterales</taxon>
        <taxon>Paracoccaceae</taxon>
        <taxon>Roseinatronobacter</taxon>
    </lineage>
</organism>
<dbReference type="CDD" id="cd18800">
    <property type="entry name" value="SF2_C_EcoR124I-like"/>
    <property type="match status" value="1"/>
</dbReference>
<keyword evidence="4 10" id="KW-0547">Nucleotide-binding</keyword>
<evidence type="ECO:0000259" key="11">
    <source>
        <dbReference type="PROSITE" id="PS51192"/>
    </source>
</evidence>
<dbReference type="GO" id="GO:0005524">
    <property type="term" value="F:ATP binding"/>
    <property type="evidence" value="ECO:0007669"/>
    <property type="project" value="UniProtKB-KW"/>
</dbReference>
<dbReference type="Pfam" id="PF11867">
    <property type="entry name" value="T1RH-like_C"/>
    <property type="match status" value="1"/>
</dbReference>
<dbReference type="CDD" id="cd22332">
    <property type="entry name" value="HsdR_N"/>
    <property type="match status" value="1"/>
</dbReference>
<dbReference type="InterPro" id="IPR004473">
    <property type="entry name" value="Restrct_endonuc_typeI_HsdR"/>
</dbReference>
<evidence type="ECO:0000313" key="12">
    <source>
        <dbReference type="EMBL" id="CUX80027.1"/>
    </source>
</evidence>
<dbReference type="InterPro" id="IPR027417">
    <property type="entry name" value="P-loop_NTPase"/>
</dbReference>
<dbReference type="GO" id="GO:0009307">
    <property type="term" value="P:DNA restriction-modification system"/>
    <property type="evidence" value="ECO:0007669"/>
    <property type="project" value="UniProtKB-KW"/>
</dbReference>
<evidence type="ECO:0000256" key="1">
    <source>
        <dbReference type="ARBA" id="ARBA00000851"/>
    </source>
</evidence>
<evidence type="ECO:0000256" key="8">
    <source>
        <dbReference type="ARBA" id="ARBA00022840"/>
    </source>
</evidence>
<evidence type="ECO:0000256" key="3">
    <source>
        <dbReference type="ARBA" id="ARBA00022722"/>
    </source>
</evidence>
<dbReference type="InterPro" id="IPR051268">
    <property type="entry name" value="Type-I_R_enzyme_R_subunit"/>
</dbReference>
<dbReference type="InterPro" id="IPR007409">
    <property type="entry name" value="Restrct_endonuc_type1_HsdR_N"/>
</dbReference>
<dbReference type="PROSITE" id="PS51192">
    <property type="entry name" value="HELICASE_ATP_BIND_1"/>
    <property type="match status" value="1"/>
</dbReference>
<comment type="similarity">
    <text evidence="2 10">Belongs to the HsdR family.</text>
</comment>
<dbReference type="Pfam" id="PF04313">
    <property type="entry name" value="HSDR_N"/>
    <property type="match status" value="1"/>
</dbReference>
<evidence type="ECO:0000256" key="9">
    <source>
        <dbReference type="ARBA" id="ARBA00023125"/>
    </source>
</evidence>
<comment type="subunit">
    <text evidence="10">The type I restriction/modification system is composed of three polypeptides R, M and S.</text>
</comment>
<dbReference type="PANTHER" id="PTHR30195">
    <property type="entry name" value="TYPE I SITE-SPECIFIC DEOXYRIBONUCLEASE PROTEIN SUBUNIT M AND R"/>
    <property type="match status" value="1"/>
</dbReference>
<dbReference type="Gene3D" id="3.40.50.300">
    <property type="entry name" value="P-loop containing nucleotide triphosphate hydrolases"/>
    <property type="match status" value="3"/>
</dbReference>
<sequence>MPFASEDDLEHWALEELQGLGFAYLHGSALSPEAEPPARDSFRDVLLLGRLDDAIRRLNPHLPADAVRVAINEIRDTKFSGDLLSENRRIHGVLTTGVPVSWFAGGEERHDIARVIDFEGGQNDWLVVNQFEVVGQTARRPDVIIFLNGMPVIVIELKGTESGTLRGAFNQLETYKAQVPDLFRTNAFNVISEGVTAKYGSASANFDRFMNWRTVDGESVVETGSALALQTLIHGLLTPNVILEMIRFCTVFEDEGKGPIKKIAGYHQFHAVRKGVAAVLGAHGQDGRGGVMWHTQGSGKSLLMTFLAGRLMRDPRLENPTIVVITDRNDLDNQLFATFSRCSALFGEVPVQAEDVPDLRRKLADRKVGGVIFATIQKFRPEKGSPDFGELTHRSNVVVFADEAHRSQYGFDAKLNRDTGETKYGFAHHLRTALPNAVYVGFTGTPIALVGADTQAVFGDYIDVYDIAQAVSDGATVPIYYEGRVAKIELSDEAGELLDAEFDEIIEEAEADGISFDDDSKGAMTSKWTQLEKLVGAAPRLDKVVEDILKHFDDRVEAMDGGKAMIVCMSRRICVEVYNRIIAARPDWHADEDAEGAVKVVMTGAAQDPVEFQPHIRSKARLETLRTRYRDPADAMKLVIVRDMWLTGFDAPCMHTMYVDKPMKGHGLMQAITRINRVFGAKNSGLVVDYIGLAADLKKALRHYSQADQKQTGVDQGEAVHALHTQIDIMRGMFFGIAYMDAVRGTPADRIRILPVAIEHALTLKVDGKDPKNREDSKKRFMTAVAGLVKAFRIAAGTSEAAALKDEVGFFVAVQAAIRKMDATSRTGRSAEDTELAIAQLLNRAVASTEVIDILEAAGIDRPDLSVLSEDFLLGLQNTPHKNLAVEALRKLLNGEIRTRTRTNQTQNEAFSKRLTDAMARYHNRSIDAIQVIKEMIDMAKDLQQQPEDGMSPEEVAFYDALAQNESARELMGNEELRVIAQELVNAVQANSSVDWWRKQNVRTKMRVIIRRILKKHGFPPDLASDAIKKVVQQAEVLAREFA</sequence>
<dbReference type="EMBL" id="LJSG01000014">
    <property type="protein sequence ID" value="KPP91269.1"/>
    <property type="molecule type" value="Genomic_DNA"/>
</dbReference>
<protein>
    <recommendedName>
        <fullName evidence="10">Type I restriction enzyme endonuclease subunit</fullName>
        <shortName evidence="10">R protein</shortName>
        <ecNumber evidence="10">3.1.21.3</ecNumber>
    </recommendedName>
</protein>
<evidence type="ECO:0000313" key="15">
    <source>
        <dbReference type="Proteomes" id="UP000182045"/>
    </source>
</evidence>
<dbReference type="SUPFAM" id="SSF52540">
    <property type="entry name" value="P-loop containing nucleoside triphosphate hydrolases"/>
    <property type="match status" value="1"/>
</dbReference>
<evidence type="ECO:0000256" key="7">
    <source>
        <dbReference type="ARBA" id="ARBA00022801"/>
    </source>
</evidence>
<dbReference type="STRING" id="1666912.Ga0058931_0732"/>
<name>A0A0P7WKM5_9RHOB</name>
<dbReference type="RefSeq" id="WP_072244984.1">
    <property type="nucleotide sequence ID" value="NZ_FBYC01000004.1"/>
</dbReference>
<keyword evidence="3" id="KW-0540">Nuclease</keyword>
<dbReference type="PATRIC" id="fig|1666912.4.peg.1058"/>
<dbReference type="Pfam" id="PF22679">
    <property type="entry name" value="T1R_D3-like"/>
    <property type="match status" value="1"/>
</dbReference>
<evidence type="ECO:0000313" key="13">
    <source>
        <dbReference type="EMBL" id="KPP91269.1"/>
    </source>
</evidence>
<comment type="function">
    <text evidence="10">Subunit R is required for both nuclease and ATPase activities, but not for modification.</text>
</comment>
<keyword evidence="5 10" id="KW-0680">Restriction system</keyword>
<dbReference type="InterPro" id="IPR055180">
    <property type="entry name" value="HsdR_RecA-like_helicase_dom_2"/>
</dbReference>
<evidence type="ECO:0000313" key="14">
    <source>
        <dbReference type="Proteomes" id="UP000050413"/>
    </source>
</evidence>
<dbReference type="CDD" id="cd18030">
    <property type="entry name" value="DEXHc_RE_I_HsdR"/>
    <property type="match status" value="1"/>
</dbReference>
<evidence type="ECO:0000256" key="2">
    <source>
        <dbReference type="ARBA" id="ARBA00008598"/>
    </source>
</evidence>
<keyword evidence="7 10" id="KW-0378">Hydrolase</keyword>
<evidence type="ECO:0000256" key="6">
    <source>
        <dbReference type="ARBA" id="ARBA00022759"/>
    </source>
</evidence>
<evidence type="ECO:0000256" key="4">
    <source>
        <dbReference type="ARBA" id="ARBA00022741"/>
    </source>
</evidence>
<keyword evidence="8 10" id="KW-0067">ATP-binding</keyword>
<dbReference type="AlphaFoldDB" id="A0A0P7WKM5"/>
<reference evidence="12 15" key="2">
    <citation type="submission" date="2016-01" db="EMBL/GenBank/DDBJ databases">
        <authorList>
            <person name="Varghese N."/>
        </authorList>
    </citation>
    <scope>NUCLEOTIDE SEQUENCE [LARGE SCALE GENOMIC DNA]</scope>
    <source>
        <strain evidence="12 15">HL-91</strain>
    </source>
</reference>
<dbReference type="GO" id="GO:0009035">
    <property type="term" value="F:type I site-specific deoxyribonuclease activity"/>
    <property type="evidence" value="ECO:0007669"/>
    <property type="project" value="UniProtKB-EC"/>
</dbReference>
<dbReference type="OrthoDB" id="9758243at2"/>
<dbReference type="PANTHER" id="PTHR30195:SF15">
    <property type="entry name" value="TYPE I RESTRICTION ENZYME HINDI ENDONUCLEASE SUBUNIT"/>
    <property type="match status" value="1"/>
</dbReference>
<dbReference type="Gene3D" id="3.90.1570.50">
    <property type="match status" value="1"/>
</dbReference>
<dbReference type="Proteomes" id="UP000050413">
    <property type="component" value="Unassembled WGS sequence"/>
</dbReference>
<feature type="domain" description="Helicase ATP-binding" evidence="11">
    <location>
        <begin position="281"/>
        <end position="464"/>
    </location>
</feature>
<keyword evidence="15" id="KW-1185">Reference proteome</keyword>
<dbReference type="InterPro" id="IPR014001">
    <property type="entry name" value="Helicase_ATP-bd"/>
</dbReference>
<dbReference type="Pfam" id="PF18766">
    <property type="entry name" value="SWI2_SNF2"/>
    <property type="match status" value="1"/>
</dbReference>
<dbReference type="SMART" id="SM00487">
    <property type="entry name" value="DEXDc"/>
    <property type="match status" value="1"/>
</dbReference>
<dbReference type="InterPro" id="IPR021810">
    <property type="entry name" value="T1RH-like_C"/>
</dbReference>
<evidence type="ECO:0000256" key="10">
    <source>
        <dbReference type="RuleBase" id="RU364115"/>
    </source>
</evidence>
<dbReference type="NCBIfam" id="TIGR00348">
    <property type="entry name" value="hsdR"/>
    <property type="match status" value="1"/>
</dbReference>
<dbReference type="GO" id="GO:0003677">
    <property type="term" value="F:DNA binding"/>
    <property type="evidence" value="ECO:0007669"/>
    <property type="project" value="UniProtKB-KW"/>
</dbReference>